<proteinExistence type="predicted"/>
<dbReference type="InterPro" id="IPR036291">
    <property type="entry name" value="NAD(P)-bd_dom_sf"/>
</dbReference>
<dbReference type="InterPro" id="IPR003148">
    <property type="entry name" value="RCK_N"/>
</dbReference>
<evidence type="ECO:0000313" key="5">
    <source>
        <dbReference type="EMBL" id="MDH8678990.1"/>
    </source>
</evidence>
<keyword evidence="1" id="KW-0813">Transport</keyword>
<dbReference type="Proteomes" id="UP001158045">
    <property type="component" value="Unassembled WGS sequence"/>
</dbReference>
<dbReference type="InterPro" id="IPR036721">
    <property type="entry name" value="RCK_C_sf"/>
</dbReference>
<protein>
    <submittedName>
        <fullName evidence="5">NAD-binding protein</fullName>
    </submittedName>
</protein>
<dbReference type="PANTHER" id="PTHR43833:SF5">
    <property type="entry name" value="TRK SYSTEM POTASSIUM UPTAKE PROTEIN TRKA"/>
    <property type="match status" value="1"/>
</dbReference>
<dbReference type="EMBL" id="JARYZI010000008">
    <property type="protein sequence ID" value="MDH8678990.1"/>
    <property type="molecule type" value="Genomic_DNA"/>
</dbReference>
<keyword evidence="6" id="KW-1185">Reference proteome</keyword>
<dbReference type="PROSITE" id="PS51202">
    <property type="entry name" value="RCK_C"/>
    <property type="match status" value="1"/>
</dbReference>
<sequence length="222" mass="24337">MKKHAVLIGSFNRARSLADSLINKGYRVTAINSSYDKSVVLAENREINVINGDGSKPFVLDDANIEYADLAIVLTPKDEDNLVICQLCKKKFKVKKTISILNDPLKSSLFYMSGVDSVICEVNAITNIIEQQAFYDGIVTMIPTGEGKIRIAEVPILESSPVVGKKMWEINLPKESVIGCIIHGEGTTIPRGDTRINCGDKLILISAANQEMNAIKELTGRL</sequence>
<dbReference type="Gene3D" id="3.40.50.720">
    <property type="entry name" value="NAD(P)-binding Rossmann-like Domain"/>
    <property type="match status" value="1"/>
</dbReference>
<dbReference type="Gene3D" id="3.30.70.1450">
    <property type="entry name" value="Regulator of K+ conductance, C-terminal domain"/>
    <property type="match status" value="1"/>
</dbReference>
<dbReference type="PANTHER" id="PTHR43833">
    <property type="entry name" value="POTASSIUM CHANNEL PROTEIN 2-RELATED-RELATED"/>
    <property type="match status" value="1"/>
</dbReference>
<dbReference type="RefSeq" id="WP_281094885.1">
    <property type="nucleotide sequence ID" value="NZ_JARYZI010000008.1"/>
</dbReference>
<evidence type="ECO:0000259" key="4">
    <source>
        <dbReference type="PROSITE" id="PS51202"/>
    </source>
</evidence>
<accession>A0ABT6NEZ6</accession>
<evidence type="ECO:0000259" key="3">
    <source>
        <dbReference type="PROSITE" id="PS51201"/>
    </source>
</evidence>
<organism evidence="5 6">
    <name type="scientific">Fusibacter bizertensis</name>
    <dbReference type="NCBI Taxonomy" id="1488331"/>
    <lineage>
        <taxon>Bacteria</taxon>
        <taxon>Bacillati</taxon>
        <taxon>Bacillota</taxon>
        <taxon>Clostridia</taxon>
        <taxon>Eubacteriales</taxon>
        <taxon>Eubacteriales Family XII. Incertae Sedis</taxon>
        <taxon>Fusibacter</taxon>
    </lineage>
</organism>
<evidence type="ECO:0000256" key="2">
    <source>
        <dbReference type="ARBA" id="ARBA00023065"/>
    </source>
</evidence>
<dbReference type="SUPFAM" id="SSF116726">
    <property type="entry name" value="TrkA C-terminal domain-like"/>
    <property type="match status" value="1"/>
</dbReference>
<gene>
    <name evidence="5" type="ORF">QE109_12590</name>
</gene>
<feature type="domain" description="RCK C-terminal" evidence="4">
    <location>
        <begin position="139"/>
        <end position="221"/>
    </location>
</feature>
<feature type="domain" description="RCK N-terminal" evidence="3">
    <location>
        <begin position="2"/>
        <end position="119"/>
    </location>
</feature>
<dbReference type="InterPro" id="IPR006037">
    <property type="entry name" value="RCK_C"/>
</dbReference>
<dbReference type="Pfam" id="PF02254">
    <property type="entry name" value="TrkA_N"/>
    <property type="match status" value="1"/>
</dbReference>
<dbReference type="InterPro" id="IPR050721">
    <property type="entry name" value="Trk_Ktr_HKT_K-transport"/>
</dbReference>
<reference evidence="5 6" key="1">
    <citation type="submission" date="2023-04" db="EMBL/GenBank/DDBJ databases">
        <title>Fusibacter bizertensis strain WBS, isolated from littoral bottom sediments of the Arctic seas - biochemical and genomic analysis.</title>
        <authorList>
            <person name="Brioukhanov A.L."/>
        </authorList>
    </citation>
    <scope>NUCLEOTIDE SEQUENCE [LARGE SCALE GENOMIC DNA]</scope>
    <source>
        <strain evidence="5 6">WBS</strain>
    </source>
</reference>
<comment type="caution">
    <text evidence="5">The sequence shown here is derived from an EMBL/GenBank/DDBJ whole genome shotgun (WGS) entry which is preliminary data.</text>
</comment>
<dbReference type="PROSITE" id="PS51201">
    <property type="entry name" value="RCK_N"/>
    <property type="match status" value="1"/>
</dbReference>
<dbReference type="SUPFAM" id="SSF51735">
    <property type="entry name" value="NAD(P)-binding Rossmann-fold domains"/>
    <property type="match status" value="1"/>
</dbReference>
<evidence type="ECO:0000313" key="6">
    <source>
        <dbReference type="Proteomes" id="UP001158045"/>
    </source>
</evidence>
<dbReference type="Pfam" id="PF02080">
    <property type="entry name" value="TrkA_C"/>
    <property type="match status" value="1"/>
</dbReference>
<keyword evidence="2" id="KW-0406">Ion transport</keyword>
<name>A0ABT6NEZ6_9FIRM</name>
<evidence type="ECO:0000256" key="1">
    <source>
        <dbReference type="ARBA" id="ARBA00022448"/>
    </source>
</evidence>